<dbReference type="AlphaFoldDB" id="A0A848GQT6"/>
<name>A0A848GQT6_9BACT</name>
<accession>A0A848GQT6</accession>
<dbReference type="PROSITE" id="PS51228">
    <property type="entry name" value="ACB_2"/>
    <property type="match status" value="1"/>
</dbReference>
<keyword evidence="1" id="KW-0446">Lipid-binding</keyword>
<dbReference type="InterPro" id="IPR022408">
    <property type="entry name" value="Acyl-CoA-binding_prot_CS"/>
</dbReference>
<dbReference type="SUPFAM" id="SSF47027">
    <property type="entry name" value="Acyl-CoA binding protein"/>
    <property type="match status" value="1"/>
</dbReference>
<evidence type="ECO:0000256" key="1">
    <source>
        <dbReference type="ARBA" id="ARBA00023121"/>
    </source>
</evidence>
<dbReference type="PROSITE" id="PS00880">
    <property type="entry name" value="ACB_1"/>
    <property type="match status" value="1"/>
</dbReference>
<reference evidence="3 4" key="1">
    <citation type="submission" date="2020-04" db="EMBL/GenBank/DDBJ databases">
        <title>Chitinophaga sp. G-6-1-13 sp. nov., isolated from soil.</title>
        <authorList>
            <person name="Dahal R.H."/>
            <person name="Chaudhary D.K."/>
        </authorList>
    </citation>
    <scope>NUCLEOTIDE SEQUENCE [LARGE SCALE GENOMIC DNA]</scope>
    <source>
        <strain evidence="3 4">G-6-1-13</strain>
    </source>
</reference>
<dbReference type="InterPro" id="IPR035984">
    <property type="entry name" value="Acyl-CoA-binding_sf"/>
</dbReference>
<dbReference type="PRINTS" id="PR00689">
    <property type="entry name" value="ACOABINDINGP"/>
</dbReference>
<dbReference type="Gene3D" id="1.20.80.10">
    <property type="match status" value="1"/>
</dbReference>
<comment type="caution">
    <text evidence="3">The sequence shown here is derived from an EMBL/GenBank/DDBJ whole genome shotgun (WGS) entry which is preliminary data.</text>
</comment>
<organism evidence="3 4">
    <name type="scientific">Chitinophaga fulva</name>
    <dbReference type="NCBI Taxonomy" id="2728842"/>
    <lineage>
        <taxon>Bacteria</taxon>
        <taxon>Pseudomonadati</taxon>
        <taxon>Bacteroidota</taxon>
        <taxon>Chitinophagia</taxon>
        <taxon>Chitinophagales</taxon>
        <taxon>Chitinophagaceae</taxon>
        <taxon>Chitinophaga</taxon>
    </lineage>
</organism>
<sequence>MDLTAQFEQATAESKTLSEKPSNEILLQLYSLYKQGSTGDVDTDPPANPFDFVAKAKHEAWAALKGKSKEAAMQEYIDLVKRLKSQG</sequence>
<feature type="domain" description="ACB" evidence="2">
    <location>
        <begin position="3"/>
        <end position="87"/>
    </location>
</feature>
<keyword evidence="4" id="KW-1185">Reference proteome</keyword>
<dbReference type="PANTHER" id="PTHR23310">
    <property type="entry name" value="ACYL-COA-BINDING PROTEIN, ACBP"/>
    <property type="match status" value="1"/>
</dbReference>
<evidence type="ECO:0000313" key="4">
    <source>
        <dbReference type="Proteomes" id="UP000583266"/>
    </source>
</evidence>
<dbReference type="InterPro" id="IPR000582">
    <property type="entry name" value="Acyl-CoA-binding_protein"/>
</dbReference>
<dbReference type="Pfam" id="PF00887">
    <property type="entry name" value="ACBP"/>
    <property type="match status" value="1"/>
</dbReference>
<dbReference type="EMBL" id="JABBGC010000002">
    <property type="protein sequence ID" value="NML39402.1"/>
    <property type="molecule type" value="Genomic_DNA"/>
</dbReference>
<evidence type="ECO:0000313" key="3">
    <source>
        <dbReference type="EMBL" id="NML39402.1"/>
    </source>
</evidence>
<protein>
    <submittedName>
        <fullName evidence="3">Acyl-CoA-binding protein</fullName>
    </submittedName>
</protein>
<dbReference type="PANTHER" id="PTHR23310:SF62">
    <property type="entry name" value="ACYL-COA BINDING PROTEIN 1, ISOFORM A"/>
    <property type="match status" value="1"/>
</dbReference>
<evidence type="ECO:0000259" key="2">
    <source>
        <dbReference type="PROSITE" id="PS51228"/>
    </source>
</evidence>
<dbReference type="RefSeq" id="WP_169226485.1">
    <property type="nucleotide sequence ID" value="NZ_JABBGC010000002.1"/>
</dbReference>
<dbReference type="Proteomes" id="UP000583266">
    <property type="component" value="Unassembled WGS sequence"/>
</dbReference>
<dbReference type="GO" id="GO:0000062">
    <property type="term" value="F:fatty-acyl-CoA binding"/>
    <property type="evidence" value="ECO:0007669"/>
    <property type="project" value="InterPro"/>
</dbReference>
<dbReference type="GO" id="GO:0006631">
    <property type="term" value="P:fatty acid metabolic process"/>
    <property type="evidence" value="ECO:0007669"/>
    <property type="project" value="TreeGrafter"/>
</dbReference>
<dbReference type="InterPro" id="IPR014352">
    <property type="entry name" value="FERM/acyl-CoA-bd_prot_sf"/>
</dbReference>
<gene>
    <name evidence="3" type="ORF">HHL17_19535</name>
</gene>
<proteinExistence type="predicted"/>